<dbReference type="Proteomes" id="UP001279734">
    <property type="component" value="Unassembled WGS sequence"/>
</dbReference>
<keyword evidence="7" id="KW-1185">Reference proteome</keyword>
<dbReference type="InterPro" id="IPR036093">
    <property type="entry name" value="NAC_dom_sf"/>
</dbReference>
<keyword evidence="4" id="KW-0539">Nucleus</keyword>
<dbReference type="InterPro" id="IPR003441">
    <property type="entry name" value="NAC-dom"/>
</dbReference>
<organism evidence="6 7">
    <name type="scientific">Nepenthes gracilis</name>
    <name type="common">Slender pitcher plant</name>
    <dbReference type="NCBI Taxonomy" id="150966"/>
    <lineage>
        <taxon>Eukaryota</taxon>
        <taxon>Viridiplantae</taxon>
        <taxon>Streptophyta</taxon>
        <taxon>Embryophyta</taxon>
        <taxon>Tracheophyta</taxon>
        <taxon>Spermatophyta</taxon>
        <taxon>Magnoliopsida</taxon>
        <taxon>eudicotyledons</taxon>
        <taxon>Gunneridae</taxon>
        <taxon>Pentapetalae</taxon>
        <taxon>Caryophyllales</taxon>
        <taxon>Nepenthaceae</taxon>
        <taxon>Nepenthes</taxon>
    </lineage>
</organism>
<dbReference type="Gene3D" id="2.170.150.80">
    <property type="entry name" value="NAC domain"/>
    <property type="match status" value="1"/>
</dbReference>
<keyword evidence="2" id="KW-0238">DNA-binding</keyword>
<evidence type="ECO:0000256" key="3">
    <source>
        <dbReference type="ARBA" id="ARBA00023163"/>
    </source>
</evidence>
<dbReference type="GO" id="GO:0003677">
    <property type="term" value="F:DNA binding"/>
    <property type="evidence" value="ECO:0007669"/>
    <property type="project" value="UniProtKB-KW"/>
</dbReference>
<dbReference type="PROSITE" id="PS51005">
    <property type="entry name" value="NAC"/>
    <property type="match status" value="1"/>
</dbReference>
<evidence type="ECO:0000259" key="5">
    <source>
        <dbReference type="PROSITE" id="PS51005"/>
    </source>
</evidence>
<dbReference type="AlphaFoldDB" id="A0AAD3XLR1"/>
<feature type="domain" description="NAC" evidence="5">
    <location>
        <begin position="1"/>
        <end position="46"/>
    </location>
</feature>
<comment type="caution">
    <text evidence="6">The sequence shown here is derived from an EMBL/GenBank/DDBJ whole genome shotgun (WGS) entry which is preliminary data.</text>
</comment>
<name>A0AAD3XLR1_NEPGR</name>
<dbReference type="EMBL" id="BSYO01000009">
    <property type="protein sequence ID" value="GMH09358.1"/>
    <property type="molecule type" value="Genomic_DNA"/>
</dbReference>
<evidence type="ECO:0000256" key="1">
    <source>
        <dbReference type="ARBA" id="ARBA00023015"/>
    </source>
</evidence>
<sequence>MKKTLVFYKGRAPKGENSNWVMHEYRLDRTFHLHNLPTAASKGLQKTSEYKWVIEHGLGHLPFTKKQQLSSSGVCFDIGENGGFHPQFTVMKSLCRSQPEGWSLIQLQC</sequence>
<evidence type="ECO:0000313" key="7">
    <source>
        <dbReference type="Proteomes" id="UP001279734"/>
    </source>
</evidence>
<evidence type="ECO:0000313" key="6">
    <source>
        <dbReference type="EMBL" id="GMH09358.1"/>
    </source>
</evidence>
<protein>
    <recommendedName>
        <fullName evidence="5">NAC domain-containing protein</fullName>
    </recommendedName>
</protein>
<evidence type="ECO:0000256" key="4">
    <source>
        <dbReference type="ARBA" id="ARBA00023242"/>
    </source>
</evidence>
<dbReference type="GO" id="GO:0006355">
    <property type="term" value="P:regulation of DNA-templated transcription"/>
    <property type="evidence" value="ECO:0007669"/>
    <property type="project" value="InterPro"/>
</dbReference>
<keyword evidence="3" id="KW-0804">Transcription</keyword>
<dbReference type="PANTHER" id="PTHR31744:SF114">
    <property type="entry name" value="PROTEIN CUP-SHAPED COTYLEDON 2"/>
    <property type="match status" value="1"/>
</dbReference>
<evidence type="ECO:0000256" key="2">
    <source>
        <dbReference type="ARBA" id="ARBA00023125"/>
    </source>
</evidence>
<dbReference type="Pfam" id="PF02365">
    <property type="entry name" value="NAM"/>
    <property type="match status" value="1"/>
</dbReference>
<reference evidence="6" key="1">
    <citation type="submission" date="2023-05" db="EMBL/GenBank/DDBJ databases">
        <title>Nepenthes gracilis genome sequencing.</title>
        <authorList>
            <person name="Fukushima K."/>
        </authorList>
    </citation>
    <scope>NUCLEOTIDE SEQUENCE</scope>
    <source>
        <strain evidence="6">SING2019-196</strain>
    </source>
</reference>
<gene>
    <name evidence="6" type="ORF">Nepgr_011199</name>
</gene>
<accession>A0AAD3XLR1</accession>
<proteinExistence type="predicted"/>
<dbReference type="PANTHER" id="PTHR31744">
    <property type="entry name" value="PROTEIN CUP-SHAPED COTYLEDON 2-RELATED"/>
    <property type="match status" value="1"/>
</dbReference>
<keyword evidence="1" id="KW-0805">Transcription regulation</keyword>
<dbReference type="SUPFAM" id="SSF101941">
    <property type="entry name" value="NAC domain"/>
    <property type="match status" value="1"/>
</dbReference>